<comment type="caution">
    <text evidence="1">The sequence shown here is derived from an EMBL/GenBank/DDBJ whole genome shotgun (WGS) entry which is preliminary data.</text>
</comment>
<reference evidence="1 2" key="1">
    <citation type="submission" date="2019-09" db="EMBL/GenBank/DDBJ databases">
        <authorList>
            <person name="Depoorter E."/>
        </authorList>
    </citation>
    <scope>NUCLEOTIDE SEQUENCE [LARGE SCALE GENOMIC DNA]</scope>
    <source>
        <strain evidence="1">LMG 24066</strain>
    </source>
</reference>
<evidence type="ECO:0000313" key="2">
    <source>
        <dbReference type="Proteomes" id="UP000494172"/>
    </source>
</evidence>
<dbReference type="EMBL" id="CABVPX010000001">
    <property type="protein sequence ID" value="VWB10854.1"/>
    <property type="molecule type" value="Genomic_DNA"/>
</dbReference>
<dbReference type="Proteomes" id="UP000494172">
    <property type="component" value="Unassembled WGS sequence"/>
</dbReference>
<name>A0A9Q9SDE3_9BURK</name>
<evidence type="ECO:0000313" key="1">
    <source>
        <dbReference type="EMBL" id="VWB10854.1"/>
    </source>
</evidence>
<accession>A0A9Q9SDE3</accession>
<gene>
    <name evidence="1" type="ORF">BAR24066_00336</name>
</gene>
<dbReference type="AlphaFoldDB" id="A0A9Q9SDE3"/>
<sequence>MITPPPRKPTPDTTYAAICVTPATPLPVSTPSVTNRHAPLATSVMVRRPAVRWRIWRSRPMATPQANAVKRRSAKSKVMVVLPCKKRMPACVAAAQGRGRRGDSRHRAVLYRANASFSVKRVGVRLAEREPGQENCVGQAFRRQAAHATECCNCPRWFLKEEWAAF</sequence>
<organism evidence="1 2">
    <name type="scientific">Burkholderia arboris</name>
    <dbReference type="NCBI Taxonomy" id="488730"/>
    <lineage>
        <taxon>Bacteria</taxon>
        <taxon>Pseudomonadati</taxon>
        <taxon>Pseudomonadota</taxon>
        <taxon>Betaproteobacteria</taxon>
        <taxon>Burkholderiales</taxon>
        <taxon>Burkholderiaceae</taxon>
        <taxon>Burkholderia</taxon>
        <taxon>Burkholderia cepacia complex</taxon>
    </lineage>
</organism>
<protein>
    <submittedName>
        <fullName evidence="1">Uncharacterized protein</fullName>
    </submittedName>
</protein>
<proteinExistence type="predicted"/>